<sequence length="507" mass="57161">MDVTQMETFMFFSIGISFIVACQRKQDLPLTTQTIKNVTATSATVDDNISVFPITLAPSQLDHYELTLMNSGPVVIDSAITFMAHLSKTNFSQESETKLFIFQWLNMADAQKLQTVNASTSEVSITFDNHKVLPGEYTMTVAAFPINDSAKMVAYKTTKFVLTERLNGDLILKQHLDYQRYPAVFSTKEILTAAGDLHDIFLGYRKESFNYCWYKNGLLISPEKILRYNVTKSESFTLTLFIGLNLNSSPKSNFCNDSLTRSRQLAEVDNMKSYKLSKYNAADVKCVFSKCGQFEQFLILKNALHSCDIRRVGFESWDKGIALGKPTVFNITCLGSSPSAVCFNITAVNSSVPSSNVCSPQVFLNTLNHLETIHLFNVSWIDVHVFIYNDVSRIHLVETFYIYDSDAQNLPALVFPIVFGIFGILVILVGVAYIMKIRKKPYVEVADFDFHPGLTENQPNGNSKLSVIVNTIKNLFSRNKHVSNQRTSKNDDSTRPLRRESNCYDSL</sequence>
<evidence type="ECO:0000256" key="2">
    <source>
        <dbReference type="SAM" id="Phobius"/>
    </source>
</evidence>
<dbReference type="EnsemblMetazoa" id="BGLB029667-RC">
    <property type="protein sequence ID" value="BGLB029667-PC"/>
    <property type="gene ID" value="BGLB029667"/>
</dbReference>
<evidence type="ECO:0000256" key="1">
    <source>
        <dbReference type="SAM" id="MobiDB-lite"/>
    </source>
</evidence>
<dbReference type="InterPro" id="IPR045219">
    <property type="entry name" value="PKAT"/>
</dbReference>
<feature type="transmembrane region" description="Helical" evidence="2">
    <location>
        <begin position="413"/>
        <end position="434"/>
    </location>
</feature>
<proteinExistence type="predicted"/>
<keyword evidence="2" id="KW-1133">Transmembrane helix</keyword>
<feature type="region of interest" description="Disordered" evidence="1">
    <location>
        <begin position="480"/>
        <end position="507"/>
    </location>
</feature>
<dbReference type="OrthoDB" id="6500045at2759"/>
<organism evidence="3 4">
    <name type="scientific">Biomphalaria glabrata</name>
    <name type="common">Bloodfluke planorb</name>
    <name type="synonym">Freshwater snail</name>
    <dbReference type="NCBI Taxonomy" id="6526"/>
    <lineage>
        <taxon>Eukaryota</taxon>
        <taxon>Metazoa</taxon>
        <taxon>Spiralia</taxon>
        <taxon>Lophotrochozoa</taxon>
        <taxon>Mollusca</taxon>
        <taxon>Gastropoda</taxon>
        <taxon>Heterobranchia</taxon>
        <taxon>Euthyneura</taxon>
        <taxon>Panpulmonata</taxon>
        <taxon>Hygrophila</taxon>
        <taxon>Lymnaeoidea</taxon>
        <taxon>Planorbidae</taxon>
        <taxon>Biomphalaria</taxon>
    </lineage>
</organism>
<feature type="compositionally biased region" description="Basic and acidic residues" evidence="1">
    <location>
        <begin position="488"/>
        <end position="507"/>
    </location>
</feature>
<keyword evidence="2" id="KW-0472">Membrane</keyword>
<accession>A0A2C9LCH8</accession>
<evidence type="ECO:0000313" key="4">
    <source>
        <dbReference type="Proteomes" id="UP000076420"/>
    </source>
</evidence>
<dbReference type="KEGG" id="bgt:106056432"/>
<dbReference type="Proteomes" id="UP000076420">
    <property type="component" value="Unassembled WGS sequence"/>
</dbReference>
<dbReference type="EnsemblMetazoa" id="BGLB029667-RD">
    <property type="protein sequence ID" value="BGLB029667-PD"/>
    <property type="gene ID" value="BGLB029667"/>
</dbReference>
<dbReference type="EnsemblMetazoa" id="BGLB029667-RA">
    <property type="protein sequence ID" value="BGLB029667-PA"/>
    <property type="gene ID" value="BGLB029667"/>
</dbReference>
<dbReference type="VEuPathDB" id="VectorBase:BGLB029667"/>
<dbReference type="VEuPathDB" id="VectorBase:BGLAX_034666"/>
<dbReference type="STRING" id="6526.A0A2C9LCH8"/>
<evidence type="ECO:0000313" key="3">
    <source>
        <dbReference type="EnsemblMetazoa" id="BGLB029667-PD"/>
    </source>
</evidence>
<protein>
    <submittedName>
        <fullName evidence="3">Uncharacterized protein</fullName>
    </submittedName>
</protein>
<gene>
    <name evidence="3" type="primary">106056432</name>
</gene>
<dbReference type="GO" id="GO:0005886">
    <property type="term" value="C:plasma membrane"/>
    <property type="evidence" value="ECO:0007669"/>
    <property type="project" value="TreeGrafter"/>
</dbReference>
<dbReference type="RefSeq" id="XP_013068625.2">
    <property type="nucleotide sequence ID" value="XM_013213171.2"/>
</dbReference>
<dbReference type="RefSeq" id="XP_013068635.2">
    <property type="nucleotide sequence ID" value="XM_013213181.2"/>
</dbReference>
<dbReference type="AlphaFoldDB" id="A0A2C9LCH8"/>
<dbReference type="PANTHER" id="PTHR11861:SF8">
    <property type="entry name" value="PKD DOMAIN-CONTAINING PROTEIN"/>
    <property type="match status" value="1"/>
</dbReference>
<name>A0A2C9LCH8_BIOGL</name>
<reference evidence="3" key="1">
    <citation type="submission" date="2020-05" db="UniProtKB">
        <authorList>
            <consortium name="EnsemblMetazoa"/>
        </authorList>
    </citation>
    <scope>IDENTIFICATION</scope>
    <source>
        <strain evidence="3">BB02</strain>
    </source>
</reference>
<dbReference type="PANTHER" id="PTHR11861">
    <property type="entry name" value="MELANOCYTE PROTEIN PMEL 17-RELATED"/>
    <property type="match status" value="1"/>
</dbReference>
<keyword evidence="2" id="KW-0812">Transmembrane</keyword>